<dbReference type="SUPFAM" id="SSF49899">
    <property type="entry name" value="Concanavalin A-like lectins/glucanases"/>
    <property type="match status" value="1"/>
</dbReference>
<evidence type="ECO:0000313" key="1">
    <source>
        <dbReference type="EMBL" id="KKM75616.1"/>
    </source>
</evidence>
<reference evidence="1" key="1">
    <citation type="journal article" date="2015" name="Nature">
        <title>Complex archaea that bridge the gap between prokaryotes and eukaryotes.</title>
        <authorList>
            <person name="Spang A."/>
            <person name="Saw J.H."/>
            <person name="Jorgensen S.L."/>
            <person name="Zaremba-Niedzwiedzka K."/>
            <person name="Martijn J."/>
            <person name="Lind A.E."/>
            <person name="van Eijk R."/>
            <person name="Schleper C."/>
            <person name="Guy L."/>
            <person name="Ettema T.J."/>
        </authorList>
    </citation>
    <scope>NUCLEOTIDE SEQUENCE</scope>
</reference>
<accession>A0A0F9KLF8</accession>
<protein>
    <submittedName>
        <fullName evidence="1">Uncharacterized protein</fullName>
    </submittedName>
</protein>
<comment type="caution">
    <text evidence="1">The sequence shown here is derived from an EMBL/GenBank/DDBJ whole genome shotgun (WGS) entry which is preliminary data.</text>
</comment>
<dbReference type="EMBL" id="LAZR01008944">
    <property type="protein sequence ID" value="KKM75616.1"/>
    <property type="molecule type" value="Genomic_DNA"/>
</dbReference>
<gene>
    <name evidence="1" type="ORF">LCGC14_1388470</name>
</gene>
<sequence length="653" mass="71033">MSVITPKIEMGLPLSPLELSPVLWLRTDSFAGLADGADVTGWVDSSGNGRHLDVSVGAQTYYKDVVNGRPAIWFDDDGYLYADNFQVLFKDIDDPANVGHYIMFTVALVTAGHVAKDVLWATDGGLKRGQWVDEDDYLVTRAWDGSPDAAQGDKIMAGAWHLFVSEYDGTNVQHYEDNVDAPADQAASGAQLFVNEEFFLGGEVIDGNYLKGYIAEHIIFPTGAMTVENRRRLAWYFERRFRLETGSTPPATEWTDVSEDVVSSVSCGWGVHGDGPKDRLAEPGTMSFSLDNSMNNSDGTRGYYSPGHGVAVRTGFGIGADVRLSLTHELHGTKVKWVGTVESAKPLPGVKDPRTVVKCVDWMEEARAAKLSGLPVQVDTQSDALFATVVAAMDAQPPGGTSIASGSDEYPYALDNAQDEKSKVSSELLKIMLSEYGIAYVDAGVLYFEGRRRRGGAGSVRLALDETNIVKLGVTHGRGDILNRIQVSIHPRRVDSAPTTVLFNLRSAIRIERNTSVTINCPYRDPNQPEQRCGGVEMVTPVAVTDYAFTENEDGSGADLTAQLDVDYVDPPPGGNSAEVLLTNNGPLDGYVPDDGLRLRGKGLYDFEPVLSDIRDQDSIDEYGENAFGYDMPYQSSAANAHDMAQFILALHK</sequence>
<name>A0A0F9KLF8_9ZZZZ</name>
<proteinExistence type="predicted"/>
<feature type="non-terminal residue" evidence="1">
    <location>
        <position position="653"/>
    </location>
</feature>
<organism evidence="1">
    <name type="scientific">marine sediment metagenome</name>
    <dbReference type="NCBI Taxonomy" id="412755"/>
    <lineage>
        <taxon>unclassified sequences</taxon>
        <taxon>metagenomes</taxon>
        <taxon>ecological metagenomes</taxon>
    </lineage>
</organism>
<dbReference type="InterPro" id="IPR013320">
    <property type="entry name" value="ConA-like_dom_sf"/>
</dbReference>
<dbReference type="AlphaFoldDB" id="A0A0F9KLF8"/>